<dbReference type="Proteomes" id="UP000218689">
    <property type="component" value="Unassembled WGS sequence"/>
</dbReference>
<accession>A0A224XEP6</accession>
<dbReference type="OrthoDB" id="10012811at2"/>
<keyword evidence="2" id="KW-1185">Reference proteome</keyword>
<name>A0A224XEP6_9LACT</name>
<reference evidence="2" key="1">
    <citation type="submission" date="2017-08" db="EMBL/GenBank/DDBJ databases">
        <title>Draft genome sequence of Lactococcus sp. strain Rs-Y01, isolated from the gut of the lower termite Reticulitermes speratus.</title>
        <authorList>
            <person name="Ohkuma M."/>
            <person name="Yuki M."/>
        </authorList>
    </citation>
    <scope>NUCLEOTIDE SEQUENCE [LARGE SCALE GENOMIC DNA]</scope>
    <source>
        <strain evidence="2">Rs-Y01</strain>
    </source>
</reference>
<gene>
    <name evidence="1" type="ORF">RsY01_1665</name>
</gene>
<organism evidence="1 2">
    <name type="scientific">Pseudolactococcus reticulitermitis</name>
    <dbReference type="NCBI Taxonomy" id="2025039"/>
    <lineage>
        <taxon>Bacteria</taxon>
        <taxon>Bacillati</taxon>
        <taxon>Bacillota</taxon>
        <taxon>Bacilli</taxon>
        <taxon>Lactobacillales</taxon>
        <taxon>Streptococcaceae</taxon>
        <taxon>Pseudolactococcus</taxon>
    </lineage>
</organism>
<dbReference type="EMBL" id="BEDT01000004">
    <property type="protein sequence ID" value="GAX48051.1"/>
    <property type="molecule type" value="Genomic_DNA"/>
</dbReference>
<dbReference type="RefSeq" id="WP_094785091.1">
    <property type="nucleotide sequence ID" value="NZ_BEDT01000004.1"/>
</dbReference>
<proteinExistence type="predicted"/>
<comment type="caution">
    <text evidence="1">The sequence shown here is derived from an EMBL/GenBank/DDBJ whole genome shotgun (WGS) entry which is preliminary data.</text>
</comment>
<protein>
    <submittedName>
        <fullName evidence="1">Uncharacterized protein</fullName>
    </submittedName>
</protein>
<evidence type="ECO:0000313" key="2">
    <source>
        <dbReference type="Proteomes" id="UP000218689"/>
    </source>
</evidence>
<dbReference type="AlphaFoldDB" id="A0A224XEP6"/>
<evidence type="ECO:0000313" key="1">
    <source>
        <dbReference type="EMBL" id="GAX48051.1"/>
    </source>
</evidence>
<sequence>MKRKVTISVIAMAFLVGIGLKLSTVVAEDAASEGKVDPVADVEKVEEGEDFKLFWDTPATPGAEGVAEENPPLTQEEYDDLIRRLPKGARLVGDIKVMPGVVKDPTKETPMPD</sequence>